<reference evidence="3" key="1">
    <citation type="journal article" date="2019" name="Int. J. Syst. Evol. Microbiol.">
        <title>The Global Catalogue of Microorganisms (GCM) 10K type strain sequencing project: providing services to taxonomists for standard genome sequencing and annotation.</title>
        <authorList>
            <consortium name="The Broad Institute Genomics Platform"/>
            <consortium name="The Broad Institute Genome Sequencing Center for Infectious Disease"/>
            <person name="Wu L."/>
            <person name="Ma J."/>
        </authorList>
    </citation>
    <scope>NUCLEOTIDE SEQUENCE [LARGE SCALE GENOMIC DNA]</scope>
    <source>
        <strain evidence="3">JCM 17933</strain>
    </source>
</reference>
<evidence type="ECO:0000313" key="2">
    <source>
        <dbReference type="EMBL" id="GAA4502670.1"/>
    </source>
</evidence>
<keyword evidence="3" id="KW-1185">Reference proteome</keyword>
<protein>
    <submittedName>
        <fullName evidence="2">Uncharacterized protein</fullName>
    </submittedName>
</protein>
<feature type="region of interest" description="Disordered" evidence="1">
    <location>
        <begin position="62"/>
        <end position="89"/>
    </location>
</feature>
<name>A0ABP8QFP9_9ACTN</name>
<accession>A0ABP8QFP9</accession>
<proteinExistence type="predicted"/>
<feature type="compositionally biased region" description="Low complexity" evidence="1">
    <location>
        <begin position="62"/>
        <end position="72"/>
    </location>
</feature>
<dbReference type="EMBL" id="BAABHF010000028">
    <property type="protein sequence ID" value="GAA4502670.1"/>
    <property type="molecule type" value="Genomic_DNA"/>
</dbReference>
<gene>
    <name evidence="2" type="ORF">GCM10023191_054540</name>
</gene>
<evidence type="ECO:0000256" key="1">
    <source>
        <dbReference type="SAM" id="MobiDB-lite"/>
    </source>
</evidence>
<evidence type="ECO:0000313" key="3">
    <source>
        <dbReference type="Proteomes" id="UP001500503"/>
    </source>
</evidence>
<organism evidence="2 3">
    <name type="scientific">Actinoallomurus oryzae</name>
    <dbReference type="NCBI Taxonomy" id="502180"/>
    <lineage>
        <taxon>Bacteria</taxon>
        <taxon>Bacillati</taxon>
        <taxon>Actinomycetota</taxon>
        <taxon>Actinomycetes</taxon>
        <taxon>Streptosporangiales</taxon>
        <taxon>Thermomonosporaceae</taxon>
        <taxon>Actinoallomurus</taxon>
    </lineage>
</organism>
<comment type="caution">
    <text evidence="2">The sequence shown here is derived from an EMBL/GenBank/DDBJ whole genome shotgun (WGS) entry which is preliminary data.</text>
</comment>
<sequence length="110" mass="11257">MPQYVIVIRRRSPTPTGQPGCQECFTVARVTLLILAENGRGPVGEAFDGEGEADAGVDGAVEAAAAGGDAAAPDPPPPQADESVTQSPVARIPRVARLIFKGLHGSASRP</sequence>
<dbReference type="Proteomes" id="UP001500503">
    <property type="component" value="Unassembled WGS sequence"/>
</dbReference>